<gene>
    <name evidence="2" type="ORF">L249_5015</name>
</gene>
<accession>A0A367L377</accession>
<dbReference type="Proteomes" id="UP000253664">
    <property type="component" value="Unassembled WGS sequence"/>
</dbReference>
<dbReference type="STRING" id="1330021.A0A367L377"/>
<feature type="non-terminal residue" evidence="2">
    <location>
        <position position="475"/>
    </location>
</feature>
<evidence type="ECO:0000256" key="1">
    <source>
        <dbReference type="SAM" id="MobiDB-lite"/>
    </source>
</evidence>
<keyword evidence="3" id="KW-1185">Reference proteome</keyword>
<protein>
    <submittedName>
        <fullName evidence="2">Uncharacterized protein</fullName>
    </submittedName>
</protein>
<proteinExistence type="predicted"/>
<dbReference type="EMBL" id="LKCN02000017">
    <property type="protein sequence ID" value="RCI08874.1"/>
    <property type="molecule type" value="Genomic_DNA"/>
</dbReference>
<sequence length="475" mass="50665">MDLTEHELLFFAEWPASASPNSQAQPPDVTPPRQPLGGGRHSPMLLGGFVEPGSSAMSFSPHLGWDDSPLAYRQAHAPNLLQQTNQLAHFHDSPVPLGAPFGPRSSSIFGPAPGLESAGSKERPLAFPLPSAWNQVSPDNSSTVPLGEETRSGDIVGTSAPSVPEACPGAEDVAGHSTWSSPADNIPCTPCAPGQDQESVEKKLRSFSQPQHQRIRKPRISGEGLNPHETILAEQSALPQTRRFPGLFSNADAANRAMGDLQNVLRMPKADYTTPADDATFPATDADMVAVVASVFDAISDWSHVTEWKNTLPRSERARITETLVSRSSGGLDVSHSNSEGLRPSDSELADMLPSLEMQQKKILGQVPSDQAVECISWGIVQAAIKSQQGFTQVPYWCEQDGTSKQLVKSLLTAGDGWRLRIVNAPTKEFQAKAKNRRANSKRPGLQGNFSGGSGSGGSGSTEGDSPFLGRARSG</sequence>
<feature type="region of interest" description="Disordered" evidence="1">
    <location>
        <begin position="431"/>
        <end position="475"/>
    </location>
</feature>
<name>A0A367L377_9HYPO</name>
<reference evidence="2 3" key="1">
    <citation type="journal article" date="2015" name="BMC Genomics">
        <title>Insights from the genome of Ophiocordyceps polyrhachis-furcata to pathogenicity and host specificity in insect fungi.</title>
        <authorList>
            <person name="Wichadakul D."/>
            <person name="Kobmoo N."/>
            <person name="Ingsriswang S."/>
            <person name="Tangphatsornruang S."/>
            <person name="Chantasingh D."/>
            <person name="Luangsa-ard J.J."/>
            <person name="Eurwilaichitr L."/>
        </authorList>
    </citation>
    <scope>NUCLEOTIDE SEQUENCE [LARGE SCALE GENOMIC DNA]</scope>
    <source>
        <strain evidence="2 3">BCC 54312</strain>
    </source>
</reference>
<feature type="region of interest" description="Disordered" evidence="1">
    <location>
        <begin position="161"/>
        <end position="181"/>
    </location>
</feature>
<feature type="compositionally biased region" description="Gly residues" evidence="1">
    <location>
        <begin position="450"/>
        <end position="461"/>
    </location>
</feature>
<dbReference type="AlphaFoldDB" id="A0A367L377"/>
<evidence type="ECO:0000313" key="3">
    <source>
        <dbReference type="Proteomes" id="UP000253664"/>
    </source>
</evidence>
<feature type="region of interest" description="Disordered" evidence="1">
    <location>
        <begin position="14"/>
        <end position="41"/>
    </location>
</feature>
<dbReference type="OrthoDB" id="4814848at2759"/>
<comment type="caution">
    <text evidence="2">The sequence shown here is derived from an EMBL/GenBank/DDBJ whole genome shotgun (WGS) entry which is preliminary data.</text>
</comment>
<evidence type="ECO:0000313" key="2">
    <source>
        <dbReference type="EMBL" id="RCI08874.1"/>
    </source>
</evidence>
<organism evidence="2 3">
    <name type="scientific">Ophiocordyceps polyrhachis-furcata BCC 54312</name>
    <dbReference type="NCBI Taxonomy" id="1330021"/>
    <lineage>
        <taxon>Eukaryota</taxon>
        <taxon>Fungi</taxon>
        <taxon>Dikarya</taxon>
        <taxon>Ascomycota</taxon>
        <taxon>Pezizomycotina</taxon>
        <taxon>Sordariomycetes</taxon>
        <taxon>Hypocreomycetidae</taxon>
        <taxon>Hypocreales</taxon>
        <taxon>Ophiocordycipitaceae</taxon>
        <taxon>Ophiocordyceps</taxon>
    </lineage>
</organism>